<proteinExistence type="predicted"/>
<comment type="caution">
    <text evidence="1">The sequence shown here is derived from an EMBL/GenBank/DDBJ whole genome shotgun (WGS) entry which is preliminary data.</text>
</comment>
<accession>A0A7X4YN72</accession>
<dbReference type="EMBL" id="JAAAMU010000004">
    <property type="protein sequence ID" value="NBC69398.1"/>
    <property type="molecule type" value="Genomic_DNA"/>
</dbReference>
<keyword evidence="1" id="KW-0560">Oxidoreductase</keyword>
<reference evidence="1 2" key="1">
    <citation type="submission" date="2020-01" db="EMBL/GenBank/DDBJ databases">
        <title>Paenibacillus soybeanensis sp. nov. isolated from the nodules of soybean (Glycine max(L.) Merr).</title>
        <authorList>
            <person name="Wang H."/>
        </authorList>
    </citation>
    <scope>NUCLEOTIDE SEQUENCE [LARGE SCALE GENOMIC DNA]</scope>
    <source>
        <strain evidence="1 2">DSM 23054</strain>
    </source>
</reference>
<dbReference type="Gene3D" id="2.60.120.620">
    <property type="entry name" value="q2cbj1_9rhob like domain"/>
    <property type="match status" value="1"/>
</dbReference>
<dbReference type="Proteomes" id="UP000558113">
    <property type="component" value="Unassembled WGS sequence"/>
</dbReference>
<dbReference type="AlphaFoldDB" id="A0A7X4YN72"/>
<evidence type="ECO:0000313" key="1">
    <source>
        <dbReference type="EMBL" id="NBC69398.1"/>
    </source>
</evidence>
<keyword evidence="2" id="KW-1185">Reference proteome</keyword>
<organism evidence="1 2">
    <name type="scientific">Paenibacillus sacheonensis</name>
    <dbReference type="NCBI Taxonomy" id="742054"/>
    <lineage>
        <taxon>Bacteria</taxon>
        <taxon>Bacillati</taxon>
        <taxon>Bacillota</taxon>
        <taxon>Bacilli</taxon>
        <taxon>Bacillales</taxon>
        <taxon>Paenibacillaceae</taxon>
        <taxon>Paenibacillus</taxon>
    </lineage>
</organism>
<dbReference type="Pfam" id="PF05721">
    <property type="entry name" value="PhyH"/>
    <property type="match status" value="1"/>
</dbReference>
<keyword evidence="1" id="KW-0223">Dioxygenase</keyword>
<sequence length="266" mass="29949">MRLTDEQKRQFKEEGYLIVRGLFDSEDIRAIRDTFMDIQANGALPGYFEPASYEEANGDPLLMYPRILYPHRVIELAKSYMLDPRIVDILADMMGEEPLAAQSMFYYKPPGSRGQALHQDNYYLRVEPGTCIAAWTAIDACDEENGGLVVVPQTQFLDIQCPHEADPSVSFFRDEVDLPAGSRIVPANMAAGDVLFFNGSTIHGSYPNYSADRFRRSFICHYVGESTHRLGHHIYDSLHDRHGEIVSVQKNESPGPCGIEFEGAPH</sequence>
<name>A0A7X4YN72_9BACL</name>
<dbReference type="GO" id="GO:0005506">
    <property type="term" value="F:iron ion binding"/>
    <property type="evidence" value="ECO:0007669"/>
    <property type="project" value="UniProtKB-ARBA"/>
</dbReference>
<dbReference type="PANTHER" id="PTHR20883:SF48">
    <property type="entry name" value="ECTOINE DIOXYGENASE"/>
    <property type="match status" value="1"/>
</dbReference>
<protein>
    <submittedName>
        <fullName evidence="1">Phytanoyl-CoA dioxygenase family protein</fullName>
    </submittedName>
</protein>
<dbReference type="SUPFAM" id="SSF51197">
    <property type="entry name" value="Clavaminate synthase-like"/>
    <property type="match status" value="1"/>
</dbReference>
<dbReference type="PANTHER" id="PTHR20883">
    <property type="entry name" value="PHYTANOYL-COA DIOXYGENASE DOMAIN CONTAINING 1"/>
    <property type="match status" value="1"/>
</dbReference>
<evidence type="ECO:0000313" key="2">
    <source>
        <dbReference type="Proteomes" id="UP000558113"/>
    </source>
</evidence>
<dbReference type="OrthoDB" id="9814777at2"/>
<dbReference type="GO" id="GO:0016706">
    <property type="term" value="F:2-oxoglutarate-dependent dioxygenase activity"/>
    <property type="evidence" value="ECO:0007669"/>
    <property type="project" value="UniProtKB-ARBA"/>
</dbReference>
<gene>
    <name evidence="1" type="ORF">GT003_10380</name>
</gene>
<dbReference type="InterPro" id="IPR008775">
    <property type="entry name" value="Phytyl_CoA_dOase-like"/>
</dbReference>